<dbReference type="PANTHER" id="PTHR12736">
    <property type="entry name" value="LANC-LIKE PROTEIN"/>
    <property type="match status" value="1"/>
</dbReference>
<gene>
    <name evidence="1" type="ORF">NOX80_08675</name>
</gene>
<dbReference type="RefSeq" id="WP_256552890.1">
    <property type="nucleotide sequence ID" value="NZ_CP101751.1"/>
</dbReference>
<sequence>MKLDSYKELSAIAAQLQNEAVLFDDKKAAQIGLHNGLSGVILALADIRKEFPELINPEIFGKYIERAYAILAESEVCYPSFSGGLAGYAFLLQQLAAEHYIDGSDYHEVIAEIDEIIIEHLENDLEGDHLDILHGAIGMALYLIDKEQYEYAEKIIDRLDQSAIREGNRCYWRTFDYYKTQKYRIDFGLAHGNAGIQFFLGKCLKKGIKTDTCTKMLNESLAFYQHTIQDVNLVKSYYPTIWVEDDYLTGKTKPEISRVAWCYGDLGILFTHLLVADALQDELLKTKTIQHLIQVAGRRTEEEVMYNDAGFCHGTCGLVLLFKNAYDQTGEGAFREASEYWLQKTYDYKLEKNDQVAYSLYDGSIRNETDPTLLEGLAGVAASYLSVLSTAGTPLIDKAVFIRF</sequence>
<dbReference type="SUPFAM" id="SSF158745">
    <property type="entry name" value="LanC-like"/>
    <property type="match status" value="1"/>
</dbReference>
<evidence type="ECO:0008006" key="3">
    <source>
        <dbReference type="Google" id="ProtNLM"/>
    </source>
</evidence>
<dbReference type="InterPro" id="IPR007822">
    <property type="entry name" value="LANC-like"/>
</dbReference>
<evidence type="ECO:0000313" key="2">
    <source>
        <dbReference type="Proteomes" id="UP001059844"/>
    </source>
</evidence>
<reference evidence="1" key="1">
    <citation type="submission" date="2022-07" db="EMBL/GenBank/DDBJ databases">
        <title>Isolation, identification, and degradation of a PFOSA degrading strain from sewage treatment plant.</title>
        <authorList>
            <person name="Zhang L."/>
            <person name="Huo Y."/>
        </authorList>
    </citation>
    <scope>NUCLEOTIDE SEQUENCE</scope>
    <source>
        <strain evidence="1">C1</strain>
    </source>
</reference>
<name>A0ABY5IWN3_9FLAO</name>
<dbReference type="Proteomes" id="UP001059844">
    <property type="component" value="Chromosome"/>
</dbReference>
<dbReference type="Gene3D" id="1.50.10.20">
    <property type="match status" value="1"/>
</dbReference>
<organism evidence="1 2">
    <name type="scientific">Flavobacterium cerinum</name>
    <dbReference type="NCBI Taxonomy" id="2502784"/>
    <lineage>
        <taxon>Bacteria</taxon>
        <taxon>Pseudomonadati</taxon>
        <taxon>Bacteroidota</taxon>
        <taxon>Flavobacteriia</taxon>
        <taxon>Flavobacteriales</taxon>
        <taxon>Flavobacteriaceae</taxon>
        <taxon>Flavobacterium</taxon>
    </lineage>
</organism>
<dbReference type="Pfam" id="PF05147">
    <property type="entry name" value="LANC_like"/>
    <property type="match status" value="1"/>
</dbReference>
<protein>
    <recommendedName>
        <fullName evidence="3">Lanthionine synthetase</fullName>
    </recommendedName>
</protein>
<proteinExistence type="predicted"/>
<evidence type="ECO:0000313" key="1">
    <source>
        <dbReference type="EMBL" id="UUC47258.1"/>
    </source>
</evidence>
<dbReference type="PANTHER" id="PTHR12736:SF7">
    <property type="entry name" value="LANC-LIKE PROTEIN 3"/>
    <property type="match status" value="1"/>
</dbReference>
<dbReference type="PRINTS" id="PR01950">
    <property type="entry name" value="LANCSUPER"/>
</dbReference>
<accession>A0ABY5IWN3</accession>
<keyword evidence="2" id="KW-1185">Reference proteome</keyword>
<dbReference type="SMART" id="SM01260">
    <property type="entry name" value="LANC_like"/>
    <property type="match status" value="1"/>
</dbReference>
<dbReference type="EMBL" id="CP101751">
    <property type="protein sequence ID" value="UUC47258.1"/>
    <property type="molecule type" value="Genomic_DNA"/>
</dbReference>